<dbReference type="InterPro" id="IPR029070">
    <property type="entry name" value="Chitinase_insertion_sf"/>
</dbReference>
<dbReference type="OrthoDB" id="7281605at2759"/>
<dbReference type="InParanoid" id="G0NN59"/>
<sequence length="324" mass="37764">MTTDLENLLPSQETPVEYVTTKDGTVAKQPSVCVKTKKKIKLKKKSTKGNWINSIASFILEQELDGVEIVYRWPETSEDRKNFALFVRELRYKFARVEKIAKRKVPYIISIYSPTYNWATKDVSLLDDIRNYVDFFNVETDNFYAPYHKNNIMTGPLSPLYSLGNDDKSIDRTMEKYTCKTMKPSQLNIILSFGGVHWENVHKSSAEPDDIHFYVRGRDYSGYHFSWRYLKFFGFDLNKASFHDVAKTPYIWDKNHQSFVTFENERSLEEKMEYILSKNLGGVAIDRIDKDDDSHTLLNAVTSMNMCSGPKFAEDEIKYNCEKL</sequence>
<dbReference type="PANTHER" id="PTHR46073">
    <property type="entry name" value="CHITINASE"/>
    <property type="match status" value="1"/>
</dbReference>
<proteinExistence type="predicted"/>
<name>G0NN59_CAEBE</name>
<dbReference type="Proteomes" id="UP000008068">
    <property type="component" value="Unassembled WGS sequence"/>
</dbReference>
<dbReference type="eggNOG" id="KOG2806">
    <property type="taxonomic scope" value="Eukaryota"/>
</dbReference>
<dbReference type="OMA" id="TAICAKR"/>
<dbReference type="InterPro" id="IPR017853">
    <property type="entry name" value="GH"/>
</dbReference>
<dbReference type="GO" id="GO:0005975">
    <property type="term" value="P:carbohydrate metabolic process"/>
    <property type="evidence" value="ECO:0007669"/>
    <property type="project" value="InterPro"/>
</dbReference>
<dbReference type="InterPro" id="IPR011583">
    <property type="entry name" value="Chitinase_II/V-like_cat"/>
</dbReference>
<accession>G0NN59</accession>
<gene>
    <name evidence="2" type="ORF">CAEBREN_13398</name>
</gene>
<dbReference type="Pfam" id="PF00704">
    <property type="entry name" value="Glyco_hydro_18"/>
    <property type="match status" value="1"/>
</dbReference>
<dbReference type="InterPro" id="IPR001223">
    <property type="entry name" value="Glyco_hydro18_cat"/>
</dbReference>
<dbReference type="Gene3D" id="3.10.50.10">
    <property type="match status" value="1"/>
</dbReference>
<dbReference type="EMBL" id="GL379912">
    <property type="protein sequence ID" value="EGT34336.1"/>
    <property type="molecule type" value="Genomic_DNA"/>
</dbReference>
<dbReference type="SMART" id="SM00636">
    <property type="entry name" value="Glyco_18"/>
    <property type="match status" value="1"/>
</dbReference>
<keyword evidence="3" id="KW-1185">Reference proteome</keyword>
<dbReference type="PROSITE" id="PS51910">
    <property type="entry name" value="GH18_2"/>
    <property type="match status" value="1"/>
</dbReference>
<organism evidence="3">
    <name type="scientific">Caenorhabditis brenneri</name>
    <name type="common">Nematode worm</name>
    <dbReference type="NCBI Taxonomy" id="135651"/>
    <lineage>
        <taxon>Eukaryota</taxon>
        <taxon>Metazoa</taxon>
        <taxon>Ecdysozoa</taxon>
        <taxon>Nematoda</taxon>
        <taxon>Chromadorea</taxon>
        <taxon>Rhabditida</taxon>
        <taxon>Rhabditina</taxon>
        <taxon>Rhabditomorpha</taxon>
        <taxon>Rhabditoidea</taxon>
        <taxon>Rhabditidae</taxon>
        <taxon>Peloderinae</taxon>
        <taxon>Caenorhabditis</taxon>
    </lineage>
</organism>
<dbReference type="STRING" id="135651.G0NN59"/>
<feature type="domain" description="GH18" evidence="1">
    <location>
        <begin position="1"/>
        <end position="308"/>
    </location>
</feature>
<dbReference type="GO" id="GO:0008061">
    <property type="term" value="F:chitin binding"/>
    <property type="evidence" value="ECO:0007669"/>
    <property type="project" value="InterPro"/>
</dbReference>
<reference evidence="3" key="1">
    <citation type="submission" date="2011-07" db="EMBL/GenBank/DDBJ databases">
        <authorList>
            <consortium name="Caenorhabditis brenneri Sequencing and Analysis Consortium"/>
            <person name="Wilson R.K."/>
        </authorList>
    </citation>
    <scope>NUCLEOTIDE SEQUENCE [LARGE SCALE GENOMIC DNA]</scope>
    <source>
        <strain evidence="3">PB2801</strain>
    </source>
</reference>
<dbReference type="AlphaFoldDB" id="G0NN59"/>
<evidence type="ECO:0000259" key="1">
    <source>
        <dbReference type="PROSITE" id="PS51910"/>
    </source>
</evidence>
<evidence type="ECO:0000313" key="2">
    <source>
        <dbReference type="EMBL" id="EGT34336.1"/>
    </source>
</evidence>
<dbReference type="PANTHER" id="PTHR46073:SF4">
    <property type="entry name" value="GH18 DOMAIN-CONTAINING PROTEIN"/>
    <property type="match status" value="1"/>
</dbReference>
<protein>
    <recommendedName>
        <fullName evidence="1">GH18 domain-containing protein</fullName>
    </recommendedName>
</protein>
<dbReference type="SUPFAM" id="SSF51445">
    <property type="entry name" value="(Trans)glycosidases"/>
    <property type="match status" value="1"/>
</dbReference>
<dbReference type="Gene3D" id="3.20.20.80">
    <property type="entry name" value="Glycosidases"/>
    <property type="match status" value="2"/>
</dbReference>
<dbReference type="HOGENOM" id="CLU_858502_0_0_1"/>
<evidence type="ECO:0000313" key="3">
    <source>
        <dbReference type="Proteomes" id="UP000008068"/>
    </source>
</evidence>